<dbReference type="Proteomes" id="UP001627154">
    <property type="component" value="Unassembled WGS sequence"/>
</dbReference>
<evidence type="ECO:0000313" key="2">
    <source>
        <dbReference type="Proteomes" id="UP001627154"/>
    </source>
</evidence>
<dbReference type="EMBL" id="JBJJXI010000092">
    <property type="protein sequence ID" value="KAL3394160.1"/>
    <property type="molecule type" value="Genomic_DNA"/>
</dbReference>
<sequence>MCPDASSTLLFFLSFFYRKNCVGKVSPPPTTSIDITALDTRQVKRVKSRPGSISWHCSSTRHDRIEYTDEHALAASYNIHANIAEVIDSLLHCAKRDDVSLESDDDYYTTKSKFAAQRNNKLKDSKMSATSVQTNSESLSRTKIKSTRSSVYCIYYAYAGELIISAHVIGPRASCVMIVGS</sequence>
<gene>
    <name evidence="1" type="ORF">TKK_011210</name>
</gene>
<evidence type="ECO:0000313" key="1">
    <source>
        <dbReference type="EMBL" id="KAL3394160.1"/>
    </source>
</evidence>
<organism evidence="1 2">
    <name type="scientific">Trichogramma kaykai</name>
    <dbReference type="NCBI Taxonomy" id="54128"/>
    <lineage>
        <taxon>Eukaryota</taxon>
        <taxon>Metazoa</taxon>
        <taxon>Ecdysozoa</taxon>
        <taxon>Arthropoda</taxon>
        <taxon>Hexapoda</taxon>
        <taxon>Insecta</taxon>
        <taxon>Pterygota</taxon>
        <taxon>Neoptera</taxon>
        <taxon>Endopterygota</taxon>
        <taxon>Hymenoptera</taxon>
        <taxon>Apocrita</taxon>
        <taxon>Proctotrupomorpha</taxon>
        <taxon>Chalcidoidea</taxon>
        <taxon>Trichogrammatidae</taxon>
        <taxon>Trichogramma</taxon>
    </lineage>
</organism>
<dbReference type="AlphaFoldDB" id="A0ABD2WMT0"/>
<keyword evidence="2" id="KW-1185">Reference proteome</keyword>
<accession>A0ABD2WMT0</accession>
<reference evidence="1 2" key="1">
    <citation type="journal article" date="2024" name="bioRxiv">
        <title>A reference genome for Trichogramma kaykai: A tiny desert-dwelling parasitoid wasp with competing sex-ratio distorters.</title>
        <authorList>
            <person name="Culotta J."/>
            <person name="Lindsey A.R."/>
        </authorList>
    </citation>
    <scope>NUCLEOTIDE SEQUENCE [LARGE SCALE GENOMIC DNA]</scope>
    <source>
        <strain evidence="1 2">KSX58</strain>
    </source>
</reference>
<name>A0ABD2WMT0_9HYME</name>
<protein>
    <submittedName>
        <fullName evidence="1">Uncharacterized protein</fullName>
    </submittedName>
</protein>
<proteinExistence type="predicted"/>
<comment type="caution">
    <text evidence="1">The sequence shown here is derived from an EMBL/GenBank/DDBJ whole genome shotgun (WGS) entry which is preliminary data.</text>
</comment>